<organism evidence="3 4">
    <name type="scientific">Enemella evansiae</name>
    <dbReference type="NCBI Taxonomy" id="2016499"/>
    <lineage>
        <taxon>Bacteria</taxon>
        <taxon>Bacillati</taxon>
        <taxon>Actinomycetota</taxon>
        <taxon>Actinomycetes</taxon>
        <taxon>Propionibacteriales</taxon>
        <taxon>Propionibacteriaceae</taxon>
        <taxon>Enemella</taxon>
    </lineage>
</organism>
<dbReference type="InterPro" id="IPR025339">
    <property type="entry name" value="DUF4245"/>
</dbReference>
<keyword evidence="4" id="KW-1185">Reference proteome</keyword>
<feature type="region of interest" description="Disordered" evidence="1">
    <location>
        <begin position="154"/>
        <end position="175"/>
    </location>
</feature>
<comment type="caution">
    <text evidence="3">The sequence shown here is derived from an EMBL/GenBank/DDBJ whole genome shotgun (WGS) entry which is preliminary data.</text>
</comment>
<evidence type="ECO:0000313" key="4">
    <source>
        <dbReference type="Proteomes" id="UP000215896"/>
    </source>
</evidence>
<proteinExistence type="predicted"/>
<feature type="transmembrane region" description="Helical" evidence="2">
    <location>
        <begin position="37"/>
        <end position="55"/>
    </location>
</feature>
<dbReference type="Pfam" id="PF14030">
    <property type="entry name" value="DUF4245"/>
    <property type="match status" value="1"/>
</dbReference>
<reference evidence="3 4" key="1">
    <citation type="submission" date="2017-07" db="EMBL/GenBank/DDBJ databases">
        <title>Draft whole genome sequences of clinical Proprionibacteriaceae strains.</title>
        <authorList>
            <person name="Bernier A.-M."/>
            <person name="Bernard K."/>
            <person name="Domingo M.-C."/>
        </authorList>
    </citation>
    <scope>NUCLEOTIDE SEQUENCE [LARGE SCALE GENOMIC DNA]</scope>
    <source>
        <strain evidence="3 4">NML 030167</strain>
    </source>
</reference>
<evidence type="ECO:0000256" key="2">
    <source>
        <dbReference type="SAM" id="Phobius"/>
    </source>
</evidence>
<dbReference type="OrthoDB" id="3827115at2"/>
<sequence>MASACQPPNRRRFRALARLGENGAVANNQARATAGDMVRSLAVIMIPILLITWLLTSEPKDYEVKPVDWKPLLATARAEAGWPVLAPSGLPDSGANAWIANTASWTRTGQATDGGPSPRNQWELGLLSPDKVHYALTQADGVTTDLVAQKSRDGKQLGGDATINGRPWQQLESPDGRTRTLVQRGEKSTAIVSADTDFLTLQQFAQTLSDR</sequence>
<gene>
    <name evidence="3" type="ORF">CGZ94_11615</name>
</gene>
<dbReference type="EMBL" id="NMVO01000013">
    <property type="protein sequence ID" value="OYO13603.1"/>
    <property type="molecule type" value="Genomic_DNA"/>
</dbReference>
<protein>
    <recommendedName>
        <fullName evidence="5">DUF4245 domain-containing protein</fullName>
    </recommendedName>
</protein>
<dbReference type="Proteomes" id="UP000215896">
    <property type="component" value="Unassembled WGS sequence"/>
</dbReference>
<keyword evidence="2" id="KW-0812">Transmembrane</keyword>
<keyword evidence="2" id="KW-0472">Membrane</keyword>
<name>A0A255GH02_9ACTN</name>
<evidence type="ECO:0000313" key="3">
    <source>
        <dbReference type="EMBL" id="OYO13603.1"/>
    </source>
</evidence>
<keyword evidence="2" id="KW-1133">Transmembrane helix</keyword>
<evidence type="ECO:0000256" key="1">
    <source>
        <dbReference type="SAM" id="MobiDB-lite"/>
    </source>
</evidence>
<accession>A0A255GH02</accession>
<evidence type="ECO:0008006" key="5">
    <source>
        <dbReference type="Google" id="ProtNLM"/>
    </source>
</evidence>
<dbReference type="AlphaFoldDB" id="A0A255GH02"/>